<dbReference type="GeneID" id="49394024"/>
<evidence type="ECO:0000313" key="2">
    <source>
        <dbReference type="EMBL" id="MDF2313007.1"/>
    </source>
</evidence>
<dbReference type="Proteomes" id="UP001263852">
    <property type="component" value="Unassembled WGS sequence"/>
</dbReference>
<dbReference type="Proteomes" id="UP001151834">
    <property type="component" value="Unassembled WGS sequence"/>
</dbReference>
<keyword evidence="1" id="KW-1133">Transmembrane helix</keyword>
<proteinExistence type="predicted"/>
<accession>A0A241RKE7</accession>
<feature type="transmembrane region" description="Helical" evidence="1">
    <location>
        <begin position="12"/>
        <end position="35"/>
    </location>
</feature>
<dbReference type="EMBL" id="JAPEQV010000009">
    <property type="protein sequence ID" value="MDF2313007.1"/>
    <property type="molecule type" value="Genomic_DNA"/>
</dbReference>
<dbReference type="OrthoDB" id="2249688at2"/>
<feature type="transmembrane region" description="Helical" evidence="1">
    <location>
        <begin position="41"/>
        <end position="62"/>
    </location>
</feature>
<dbReference type="KEGG" id="lpg:BB562_08580"/>
<evidence type="ECO:0000313" key="4">
    <source>
        <dbReference type="EMBL" id="MDT7039074.1"/>
    </source>
</evidence>
<evidence type="ECO:0000313" key="3">
    <source>
        <dbReference type="EMBL" id="MDT6991501.1"/>
    </source>
</evidence>
<dbReference type="Proteomes" id="UP001267003">
    <property type="component" value="Unassembled WGS sequence"/>
</dbReference>
<reference evidence="3" key="4">
    <citation type="submission" date="2023-08" db="EMBL/GenBank/DDBJ databases">
        <authorList>
            <person name="Page C.A."/>
            <person name="Perez-Diaz I.M."/>
        </authorList>
    </citation>
    <scope>NUCLEOTIDE SEQUENCE</scope>
    <source>
        <strain evidence="4">1.8.9</strain>
        <strain evidence="3">7.8.46</strain>
    </source>
</reference>
<dbReference type="RefSeq" id="WP_050338659.1">
    <property type="nucleotide sequence ID" value="NZ_BJZC01000050.1"/>
</dbReference>
<protein>
    <submittedName>
        <fullName evidence="2">EbsA family protein</fullName>
    </submittedName>
</protein>
<keyword evidence="1" id="KW-0472">Membrane</keyword>
<dbReference type="Pfam" id="PF17255">
    <property type="entry name" value="EbsA"/>
    <property type="match status" value="1"/>
</dbReference>
<comment type="caution">
    <text evidence="5">The sequence shown here is derived from an EMBL/GenBank/DDBJ whole genome shotgun (WGS) entry which is preliminary data.</text>
</comment>
<reference evidence="5 6" key="1">
    <citation type="submission" date="2018-10" db="EMBL/GenBank/DDBJ databases">
        <title>Genome sequences of five Lactobacillus pentosus strains isolated from brines of traditionally fermented spanish-style green table olives and differences between them.</title>
        <authorList>
            <person name="Jimenez Diaz R."/>
        </authorList>
    </citation>
    <scope>NUCLEOTIDE SEQUENCE [LARGE SCALE GENOMIC DNA]</scope>
    <source>
        <strain evidence="5 6">IG8</strain>
    </source>
</reference>
<dbReference type="AlphaFoldDB" id="A0A241RKE7"/>
<organism evidence="5 6">
    <name type="scientific">Lactiplantibacillus pentosus</name>
    <name type="common">Lactobacillus pentosus</name>
    <dbReference type="NCBI Taxonomy" id="1589"/>
    <lineage>
        <taxon>Bacteria</taxon>
        <taxon>Bacillati</taxon>
        <taxon>Bacillota</taxon>
        <taxon>Bacilli</taxon>
        <taxon>Lactobacillales</taxon>
        <taxon>Lactobacillaceae</taxon>
        <taxon>Lactiplantibacillus</taxon>
    </lineage>
</organism>
<dbReference type="EMBL" id="JAVLAO010000001">
    <property type="protein sequence ID" value="MDT7039074.1"/>
    <property type="molecule type" value="Genomic_DNA"/>
</dbReference>
<dbReference type="EMBL" id="JAVLAQ010000002">
    <property type="protein sequence ID" value="MDT6991501.1"/>
    <property type="molecule type" value="Genomic_DNA"/>
</dbReference>
<gene>
    <name evidence="5" type="ORF">D6U17_03570</name>
    <name evidence="2" type="ORF">OOJ94_09265</name>
    <name evidence="3" type="ORF">RI536_15675</name>
    <name evidence="4" type="ORF">RI555_08770</name>
</gene>
<keyword evidence="1" id="KW-0812">Transmembrane</keyword>
<dbReference type="EMBL" id="RDCL01000040">
    <property type="protein sequence ID" value="RMW56393.1"/>
    <property type="molecule type" value="Genomic_DNA"/>
</dbReference>
<name>A0A241RKE7_LACPE</name>
<reference evidence="2" key="2">
    <citation type="submission" date="2022-11" db="EMBL/GenBank/DDBJ databases">
        <authorList>
            <person name="Wang Z."/>
        </authorList>
    </citation>
    <scope>NUCLEOTIDE SEQUENCE</scope>
    <source>
        <strain evidence="2">P2000</strain>
    </source>
</reference>
<evidence type="ECO:0000313" key="6">
    <source>
        <dbReference type="Proteomes" id="UP000281061"/>
    </source>
</evidence>
<sequence>MDNDKHTFKYQPMLASSVIVWSWTLLVLMAGIIVWLELLKFKWWFLLIAAVFVALVAVQISLRRVTINHNLIIFSTVLNHSWLVIPRDQLELIAPIRGGLKVQIDGNQYHFLMRKKARNALIELATSH</sequence>
<reference evidence="2" key="3">
    <citation type="journal article" date="2023" name="Front Nutr">
        <title>Lactiplantibacillus pentosus P2020 protects the hyperuricemia and renal inflammation in mice.</title>
        <authorList>
            <person name="Wang Z."/>
            <person name="Song L."/>
            <person name="Li X."/>
            <person name="Xiao Y."/>
            <person name="Huang Y."/>
            <person name="Zhang Y."/>
            <person name="Li J."/>
            <person name="Li M."/>
            <person name="Ren Z."/>
        </authorList>
    </citation>
    <scope>NUCLEOTIDE SEQUENCE</scope>
    <source>
        <strain evidence="2">P2000</strain>
    </source>
</reference>
<dbReference type="Proteomes" id="UP000281061">
    <property type="component" value="Unassembled WGS sequence"/>
</dbReference>
<evidence type="ECO:0000313" key="5">
    <source>
        <dbReference type="EMBL" id="RMW56393.1"/>
    </source>
</evidence>
<dbReference type="InterPro" id="IPR020215">
    <property type="entry name" value="EbsA-like"/>
</dbReference>
<evidence type="ECO:0000256" key="1">
    <source>
        <dbReference type="SAM" id="Phobius"/>
    </source>
</evidence>